<dbReference type="PROSITE" id="PS00463">
    <property type="entry name" value="ZN2_CY6_FUNGAL_1"/>
    <property type="match status" value="1"/>
</dbReference>
<dbReference type="GO" id="GO:0005634">
    <property type="term" value="C:nucleus"/>
    <property type="evidence" value="ECO:0007669"/>
    <property type="project" value="UniProtKB-SubCell"/>
</dbReference>
<dbReference type="Pfam" id="PF04082">
    <property type="entry name" value="Fungal_trans"/>
    <property type="match status" value="1"/>
</dbReference>
<feature type="compositionally biased region" description="Pro residues" evidence="8">
    <location>
        <begin position="770"/>
        <end position="779"/>
    </location>
</feature>
<dbReference type="GO" id="GO:0000981">
    <property type="term" value="F:DNA-binding transcription factor activity, RNA polymerase II-specific"/>
    <property type="evidence" value="ECO:0007669"/>
    <property type="project" value="InterPro"/>
</dbReference>
<name>D5G6V1_TUBMM</name>
<feature type="region of interest" description="Disordered" evidence="8">
    <location>
        <begin position="891"/>
        <end position="917"/>
    </location>
</feature>
<dbReference type="InParanoid" id="D5G6V1"/>
<dbReference type="STRING" id="656061.D5G6V1"/>
<evidence type="ECO:0000256" key="4">
    <source>
        <dbReference type="ARBA" id="ARBA00023015"/>
    </source>
</evidence>
<evidence type="ECO:0000256" key="3">
    <source>
        <dbReference type="ARBA" id="ARBA00022833"/>
    </source>
</evidence>
<feature type="region of interest" description="Disordered" evidence="8">
    <location>
        <begin position="766"/>
        <end position="847"/>
    </location>
</feature>
<evidence type="ECO:0000256" key="8">
    <source>
        <dbReference type="SAM" id="MobiDB-lite"/>
    </source>
</evidence>
<dbReference type="PROSITE" id="PS50048">
    <property type="entry name" value="ZN2_CY6_FUNGAL_2"/>
    <property type="match status" value="1"/>
</dbReference>
<dbReference type="CDD" id="cd00067">
    <property type="entry name" value="GAL4"/>
    <property type="match status" value="1"/>
</dbReference>
<dbReference type="SMART" id="SM00906">
    <property type="entry name" value="Fungal_trans"/>
    <property type="match status" value="1"/>
</dbReference>
<keyword evidence="7" id="KW-0539">Nucleus</keyword>
<dbReference type="GeneID" id="9182469"/>
<evidence type="ECO:0000256" key="5">
    <source>
        <dbReference type="ARBA" id="ARBA00023125"/>
    </source>
</evidence>
<evidence type="ECO:0000259" key="9">
    <source>
        <dbReference type="PROSITE" id="PS50048"/>
    </source>
</evidence>
<keyword evidence="6" id="KW-0804">Transcription</keyword>
<evidence type="ECO:0000256" key="1">
    <source>
        <dbReference type="ARBA" id="ARBA00004123"/>
    </source>
</evidence>
<evidence type="ECO:0000313" key="10">
    <source>
        <dbReference type="EMBL" id="CAZ80244.1"/>
    </source>
</evidence>
<feature type="compositionally biased region" description="Low complexity" evidence="8">
    <location>
        <begin position="17"/>
        <end position="29"/>
    </location>
</feature>
<dbReference type="CDD" id="cd12148">
    <property type="entry name" value="fungal_TF_MHR"/>
    <property type="match status" value="1"/>
</dbReference>
<dbReference type="EMBL" id="FN430016">
    <property type="protein sequence ID" value="CAZ80244.1"/>
    <property type="molecule type" value="Genomic_DNA"/>
</dbReference>
<protein>
    <submittedName>
        <fullName evidence="10">(Perigord truffle) hypothetical protein</fullName>
    </submittedName>
</protein>
<dbReference type="InterPro" id="IPR007219">
    <property type="entry name" value="XnlR_reg_dom"/>
</dbReference>
<keyword evidence="2" id="KW-0479">Metal-binding</keyword>
<feature type="region of interest" description="Disordered" evidence="8">
    <location>
        <begin position="734"/>
        <end position="753"/>
    </location>
</feature>
<reference evidence="10 11" key="1">
    <citation type="journal article" date="2010" name="Nature">
        <title>Perigord black truffle genome uncovers evolutionary origins and mechanisms of symbiosis.</title>
        <authorList>
            <person name="Martin F."/>
            <person name="Kohler A."/>
            <person name="Murat C."/>
            <person name="Balestrini R."/>
            <person name="Coutinho P.M."/>
            <person name="Jaillon O."/>
            <person name="Montanini B."/>
            <person name="Morin E."/>
            <person name="Noel B."/>
            <person name="Percudani R."/>
            <person name="Porcel B."/>
            <person name="Rubini A."/>
            <person name="Amicucci A."/>
            <person name="Amselem J."/>
            <person name="Anthouard V."/>
            <person name="Arcioni S."/>
            <person name="Artiguenave F."/>
            <person name="Aury J.M."/>
            <person name="Ballario P."/>
            <person name="Bolchi A."/>
            <person name="Brenna A."/>
            <person name="Brun A."/>
            <person name="Buee M."/>
            <person name="Cantarel B."/>
            <person name="Chevalier G."/>
            <person name="Couloux A."/>
            <person name="Da Silva C."/>
            <person name="Denoeud F."/>
            <person name="Duplessis S."/>
            <person name="Ghignone S."/>
            <person name="Hilselberger B."/>
            <person name="Iotti M."/>
            <person name="Marcais B."/>
            <person name="Mello A."/>
            <person name="Miranda M."/>
            <person name="Pacioni G."/>
            <person name="Quesneville H."/>
            <person name="Riccioni C."/>
            <person name="Ruotolo R."/>
            <person name="Splivallo R."/>
            <person name="Stocchi V."/>
            <person name="Tisserant E."/>
            <person name="Viscomi A.R."/>
            <person name="Zambonelli A."/>
            <person name="Zampieri E."/>
            <person name="Henrissat B."/>
            <person name="Lebrun M.H."/>
            <person name="Paolocci F."/>
            <person name="Bonfante P."/>
            <person name="Ottonello S."/>
            <person name="Wincker P."/>
        </authorList>
    </citation>
    <scope>NUCLEOTIDE SEQUENCE [LARGE SCALE GENOMIC DNA]</scope>
    <source>
        <strain evidence="10 11">Mel28</strain>
    </source>
</reference>
<feature type="region of interest" description="Disordered" evidence="8">
    <location>
        <begin position="1"/>
        <end position="49"/>
    </location>
</feature>
<keyword evidence="11" id="KW-1185">Reference proteome</keyword>
<feature type="region of interest" description="Disordered" evidence="8">
    <location>
        <begin position="155"/>
        <end position="184"/>
    </location>
</feature>
<accession>D5G6V1</accession>
<feature type="domain" description="Zn(2)-C6 fungal-type" evidence="9">
    <location>
        <begin position="58"/>
        <end position="89"/>
    </location>
</feature>
<gene>
    <name evidence="10" type="ORF">GSTUM_00002283001</name>
</gene>
<evidence type="ECO:0000256" key="6">
    <source>
        <dbReference type="ARBA" id="ARBA00023163"/>
    </source>
</evidence>
<evidence type="ECO:0000256" key="7">
    <source>
        <dbReference type="ARBA" id="ARBA00023242"/>
    </source>
</evidence>
<dbReference type="InterPro" id="IPR001138">
    <property type="entry name" value="Zn2Cys6_DnaBD"/>
</dbReference>
<keyword evidence="3" id="KW-0862">Zinc</keyword>
<keyword evidence="5" id="KW-0238">DNA-binding</keyword>
<dbReference type="Pfam" id="PF00172">
    <property type="entry name" value="Zn_clus"/>
    <property type="match status" value="1"/>
</dbReference>
<dbReference type="InterPro" id="IPR051615">
    <property type="entry name" value="Transcr_Regulatory_Elem"/>
</dbReference>
<dbReference type="FunCoup" id="D5G6V1">
    <property type="interactions" value="180"/>
</dbReference>
<evidence type="ECO:0000256" key="2">
    <source>
        <dbReference type="ARBA" id="ARBA00022723"/>
    </source>
</evidence>
<dbReference type="eggNOG" id="ENOG502QW0K">
    <property type="taxonomic scope" value="Eukaryota"/>
</dbReference>
<dbReference type="Proteomes" id="UP000006911">
    <property type="component" value="Unassembled WGS sequence"/>
</dbReference>
<dbReference type="SUPFAM" id="SSF57701">
    <property type="entry name" value="Zn2/Cys6 DNA-binding domain"/>
    <property type="match status" value="1"/>
</dbReference>
<dbReference type="PANTHER" id="PTHR31313:SF81">
    <property type="entry name" value="TY1 ENHANCER ACTIVATOR"/>
    <property type="match status" value="1"/>
</dbReference>
<organism evidence="10 11">
    <name type="scientific">Tuber melanosporum (strain Mel28)</name>
    <name type="common">Perigord black truffle</name>
    <dbReference type="NCBI Taxonomy" id="656061"/>
    <lineage>
        <taxon>Eukaryota</taxon>
        <taxon>Fungi</taxon>
        <taxon>Dikarya</taxon>
        <taxon>Ascomycota</taxon>
        <taxon>Pezizomycotina</taxon>
        <taxon>Pezizomycetes</taxon>
        <taxon>Pezizales</taxon>
        <taxon>Tuberaceae</taxon>
        <taxon>Tuber</taxon>
    </lineage>
</organism>
<dbReference type="SMART" id="SM00066">
    <property type="entry name" value="GAL4"/>
    <property type="match status" value="1"/>
</dbReference>
<dbReference type="AlphaFoldDB" id="D5G6V1"/>
<dbReference type="KEGG" id="tml:GSTUM_00002283001"/>
<dbReference type="PANTHER" id="PTHR31313">
    <property type="entry name" value="TY1 ENHANCER ACTIVATOR"/>
    <property type="match status" value="1"/>
</dbReference>
<comment type="subcellular location">
    <subcellularLocation>
        <location evidence="1">Nucleus</location>
    </subcellularLocation>
</comment>
<dbReference type="HOGENOM" id="CLU_007003_6_0_1"/>
<dbReference type="Gene3D" id="4.10.240.10">
    <property type="entry name" value="Zn(2)-C6 fungal-type DNA-binding domain"/>
    <property type="match status" value="1"/>
</dbReference>
<dbReference type="GO" id="GO:0003677">
    <property type="term" value="F:DNA binding"/>
    <property type="evidence" value="ECO:0007669"/>
    <property type="project" value="UniProtKB-KW"/>
</dbReference>
<dbReference type="RefSeq" id="XP_002836087.1">
    <property type="nucleotide sequence ID" value="XM_002836041.1"/>
</dbReference>
<feature type="compositionally biased region" description="Pro residues" evidence="8">
    <location>
        <begin position="788"/>
        <end position="800"/>
    </location>
</feature>
<sequence length="917" mass="100062">MAGVTFGPADTRNSSRPSSPGVGASANGPSSGGGGGPGRRDKLGESSRPLKRRCVSNACIACRRRKSKCDGNTPACAACASVYHTECVYDPNSDHRRKGVYKQDIDNLKTQNTTLHTLVEAILNYPEDKVFDLVKQIRTCDSLEDLVEGIIAEQNANADPDEASPDGTAANGHQRDAETGGDRPISLEAELSGKMGRLRVEDGQVRFIGATSNLLFVTPTSYSTEEDEQSEIEGRNKSAIGRSIDIGEKDPITTWTTVTQDPALINHLVRMYFAWHYPYFTTLSKDLFYKEFLQGKNQSRPSGIKYCTSLLVNAILTLGCHFTCVVGSRANHNDPATAGDHFFKEAKRMILENDEHEVPRLTTVQALALMSVREAGCGREARGWVYSGMSFRMAMDLGLHLDPSSLKDGVGLGSGISDEELDARRVTFWGCYLFDKCWSNYMGRMPQLPSSMVTVPKPDVFPSEDSDNWLPYTDSGVSTINPQPSRIRAVSLRISMLCEISNDVLLSFYDSAPGSNSGVVEFAATTINRIQQAGKNGVQAEFKKLGELFARLEDWRKKLPTELEAKEGSLPSVLLMHMFHQTLYIHLFRPFLKSSAATNSTLSHLDPRKACLAAATMISKYLRFYKRRYGLRQICNVAGYFIHSACTVHLLNLQQKAAKRDIVQGLKSLEEIGECWLVAKRALVIVGVFVKRRGIELPEEAEGVLKRCWKEGKRFGLGAQVDKVLRAATTIKQGLEDPTPLPKPVTTAPITSTSVSDLTQAAQLTSLPSRPHPSASPPLPHRKSFPAQSPPLPPPPPIPQSSPQAFPTRYYPDHPQLTYYTSPPSNPQYLPTTAPLSPSSCASAGTPGSELLPEFGIDQGLLDQCENWWWRDTTELANEMAVDTPAWPGAGGSGAAVQGTVGGFGGPGAGGFDDGEE</sequence>
<dbReference type="InterPro" id="IPR036864">
    <property type="entry name" value="Zn2-C6_fun-type_DNA-bd_sf"/>
</dbReference>
<dbReference type="OMA" id="YIAHTAC"/>
<keyword evidence="4" id="KW-0805">Transcription regulation</keyword>
<evidence type="ECO:0000313" key="11">
    <source>
        <dbReference type="Proteomes" id="UP000006911"/>
    </source>
</evidence>
<dbReference type="GO" id="GO:0006351">
    <property type="term" value="P:DNA-templated transcription"/>
    <property type="evidence" value="ECO:0007669"/>
    <property type="project" value="InterPro"/>
</dbReference>
<proteinExistence type="predicted"/>
<dbReference type="GO" id="GO:0008270">
    <property type="term" value="F:zinc ion binding"/>
    <property type="evidence" value="ECO:0007669"/>
    <property type="project" value="InterPro"/>
</dbReference>
<feature type="compositionally biased region" description="Polar residues" evidence="8">
    <location>
        <begin position="818"/>
        <end position="843"/>
    </location>
</feature>